<dbReference type="Gene3D" id="3.40.50.2000">
    <property type="entry name" value="Glycogen Phosphorylase B"/>
    <property type="match status" value="1"/>
</dbReference>
<organism evidence="2 3">
    <name type="scientific">Candidatus Shapirobacteria bacterium CG10_big_fil_rev_8_21_14_0_10_40_9</name>
    <dbReference type="NCBI Taxonomy" id="1974888"/>
    <lineage>
        <taxon>Bacteria</taxon>
        <taxon>Candidatus Shapironibacteriota</taxon>
    </lineage>
</organism>
<comment type="caution">
    <text evidence="2">The sequence shown here is derived from an EMBL/GenBank/DDBJ whole genome shotgun (WGS) entry which is preliminary data.</text>
</comment>
<protein>
    <recommendedName>
        <fullName evidence="1">Glycosyl transferase family 28 C-terminal domain-containing protein</fullName>
    </recommendedName>
</protein>
<feature type="domain" description="Glycosyl transferase family 28 C-terminal" evidence="1">
    <location>
        <begin position="3"/>
        <end position="89"/>
    </location>
</feature>
<reference evidence="3" key="1">
    <citation type="submission" date="2017-09" db="EMBL/GenBank/DDBJ databases">
        <title>Depth-based differentiation of microbial function through sediment-hosted aquifers and enrichment of novel symbionts in the deep terrestrial subsurface.</title>
        <authorList>
            <person name="Probst A.J."/>
            <person name="Ladd B."/>
            <person name="Jarett J.K."/>
            <person name="Geller-Mcgrath D.E."/>
            <person name="Sieber C.M.K."/>
            <person name="Emerson J.B."/>
            <person name="Anantharaman K."/>
            <person name="Thomas B.C."/>
            <person name="Malmstrom R."/>
            <person name="Stieglmeier M."/>
            <person name="Klingl A."/>
            <person name="Woyke T."/>
            <person name="Ryan C.M."/>
            <person name="Banfield J.F."/>
        </authorList>
    </citation>
    <scope>NUCLEOTIDE SEQUENCE [LARGE SCALE GENOMIC DNA]</scope>
</reference>
<name>A0A2M8L4C8_9BACT</name>
<proteinExistence type="predicted"/>
<gene>
    <name evidence="2" type="ORF">COU95_00380</name>
</gene>
<dbReference type="GO" id="GO:0016758">
    <property type="term" value="F:hexosyltransferase activity"/>
    <property type="evidence" value="ECO:0007669"/>
    <property type="project" value="InterPro"/>
</dbReference>
<evidence type="ECO:0000259" key="1">
    <source>
        <dbReference type="Pfam" id="PF04101"/>
    </source>
</evidence>
<dbReference type="AlphaFoldDB" id="A0A2M8L4C8"/>
<dbReference type="Pfam" id="PF04101">
    <property type="entry name" value="Glyco_tran_28_C"/>
    <property type="match status" value="1"/>
</dbReference>
<evidence type="ECO:0000313" key="2">
    <source>
        <dbReference type="EMBL" id="PJE67790.1"/>
    </source>
</evidence>
<dbReference type="EMBL" id="PFEK01000007">
    <property type="protein sequence ID" value="PJE67790.1"/>
    <property type="molecule type" value="Genomic_DNA"/>
</dbReference>
<evidence type="ECO:0000313" key="3">
    <source>
        <dbReference type="Proteomes" id="UP000231474"/>
    </source>
</evidence>
<accession>A0A2M8L4C8</accession>
<dbReference type="Proteomes" id="UP000231474">
    <property type="component" value="Unassembled WGS sequence"/>
</dbReference>
<dbReference type="InterPro" id="IPR007235">
    <property type="entry name" value="Glyco_trans_28_C"/>
</dbReference>
<sequence>MPFDKMISYLKKARVVVTHGGPATIFLALKYGQNQPLVVPRTKKYNEHVDNHELFFARFLKEKGEIGAIFPEEDLPSKINEYFRQPVGSKSKKKSFVPNEVINRLIDYTASLR</sequence>